<dbReference type="PROSITE" id="PS51384">
    <property type="entry name" value="FAD_FR"/>
    <property type="match status" value="1"/>
</dbReference>
<dbReference type="InterPro" id="IPR017927">
    <property type="entry name" value="FAD-bd_FR_type"/>
</dbReference>
<dbReference type="EMBL" id="MFLC01000019">
    <property type="protein sequence ID" value="OGG55085.1"/>
    <property type="molecule type" value="Genomic_DNA"/>
</dbReference>
<dbReference type="PANTHER" id="PTHR47354">
    <property type="entry name" value="NADH OXIDOREDUCTASE HCR"/>
    <property type="match status" value="1"/>
</dbReference>
<evidence type="ECO:0000313" key="3">
    <source>
        <dbReference type="Proteomes" id="UP000177659"/>
    </source>
</evidence>
<comment type="caution">
    <text evidence="2">The sequence shown here is derived from an EMBL/GenBank/DDBJ whole genome shotgun (WGS) entry which is preliminary data.</text>
</comment>
<evidence type="ECO:0000259" key="1">
    <source>
        <dbReference type="PROSITE" id="PS51384"/>
    </source>
</evidence>
<dbReference type="GO" id="GO:0016491">
    <property type="term" value="F:oxidoreductase activity"/>
    <property type="evidence" value="ECO:0007669"/>
    <property type="project" value="InterPro"/>
</dbReference>
<dbReference type="InterPro" id="IPR039261">
    <property type="entry name" value="FNR_nucleotide-bd"/>
</dbReference>
<dbReference type="Gene3D" id="2.40.30.10">
    <property type="entry name" value="Translation factors"/>
    <property type="match status" value="1"/>
</dbReference>
<dbReference type="SUPFAM" id="SSF63380">
    <property type="entry name" value="Riboflavin synthase domain-like"/>
    <property type="match status" value="1"/>
</dbReference>
<accession>A0A1F6D138</accession>
<reference evidence="2 3" key="1">
    <citation type="journal article" date="2016" name="Nat. Commun.">
        <title>Thousands of microbial genomes shed light on interconnected biogeochemical processes in an aquifer system.</title>
        <authorList>
            <person name="Anantharaman K."/>
            <person name="Brown C.T."/>
            <person name="Hug L.A."/>
            <person name="Sharon I."/>
            <person name="Castelle C.J."/>
            <person name="Probst A.J."/>
            <person name="Thomas B.C."/>
            <person name="Singh A."/>
            <person name="Wilkins M.J."/>
            <person name="Karaoz U."/>
            <person name="Brodie E.L."/>
            <person name="Williams K.H."/>
            <person name="Hubbard S.S."/>
            <person name="Banfield J.F."/>
        </authorList>
    </citation>
    <scope>NUCLEOTIDE SEQUENCE [LARGE SCALE GENOMIC DNA]</scope>
</reference>
<evidence type="ECO:0000313" key="2">
    <source>
        <dbReference type="EMBL" id="OGG55085.1"/>
    </source>
</evidence>
<proteinExistence type="predicted"/>
<dbReference type="PANTHER" id="PTHR47354:SF5">
    <property type="entry name" value="PROTEIN RFBI"/>
    <property type="match status" value="1"/>
</dbReference>
<dbReference type="InterPro" id="IPR050415">
    <property type="entry name" value="MRET"/>
</dbReference>
<dbReference type="SUPFAM" id="SSF52343">
    <property type="entry name" value="Ferredoxin reductase-like, C-terminal NADP-linked domain"/>
    <property type="match status" value="1"/>
</dbReference>
<sequence>MTEKIYNALLKEARHEGGDLWTFVFTTDEPIPYAPGQYAHWRLNNLDEGRVREFSFSSMPGDDHVSFTTHVRPESPYKQALSKMNPGDGVEIFKVKGDLVLADHHTHPVFIAQGVGVTPFRSIIRDIHAQNRPVTPTLVHVAREHLFRDEFASLPFAQHRIGREDIESALESATQNKEATYFLVGMPDFIQSLTEKLREKGVTEEHITTDDWAY</sequence>
<dbReference type="AlphaFoldDB" id="A0A1F6D138"/>
<name>A0A1F6D138_9BACT</name>
<protein>
    <recommendedName>
        <fullName evidence="1">FAD-binding FR-type domain-containing protein</fullName>
    </recommendedName>
</protein>
<dbReference type="InterPro" id="IPR017938">
    <property type="entry name" value="Riboflavin_synthase-like_b-brl"/>
</dbReference>
<organism evidence="2 3">
    <name type="scientific">Candidatus Kaiserbacteria bacterium RIFCSPHIGHO2_02_FULL_49_11</name>
    <dbReference type="NCBI Taxonomy" id="1798489"/>
    <lineage>
        <taxon>Bacteria</taxon>
        <taxon>Candidatus Kaiseribacteriota</taxon>
    </lineage>
</organism>
<dbReference type="Gene3D" id="3.40.50.80">
    <property type="entry name" value="Nucleotide-binding domain of ferredoxin-NADP reductase (FNR) module"/>
    <property type="match status" value="1"/>
</dbReference>
<feature type="domain" description="FAD-binding FR-type" evidence="1">
    <location>
        <begin position="3"/>
        <end position="102"/>
    </location>
</feature>
<dbReference type="CDD" id="cd00322">
    <property type="entry name" value="FNR_like"/>
    <property type="match status" value="1"/>
</dbReference>
<dbReference type="Proteomes" id="UP000177659">
    <property type="component" value="Unassembled WGS sequence"/>
</dbReference>
<gene>
    <name evidence="2" type="ORF">A3D62_00760</name>
</gene>